<dbReference type="PROSITE" id="PS50977">
    <property type="entry name" value="HTH_TETR_2"/>
    <property type="match status" value="1"/>
</dbReference>
<evidence type="ECO:0000256" key="1">
    <source>
        <dbReference type="ARBA" id="ARBA00023015"/>
    </source>
</evidence>
<dbReference type="SUPFAM" id="SSF46689">
    <property type="entry name" value="Homeodomain-like"/>
    <property type="match status" value="1"/>
</dbReference>
<evidence type="ECO:0000256" key="3">
    <source>
        <dbReference type="ARBA" id="ARBA00023163"/>
    </source>
</evidence>
<feature type="domain" description="HTH tetR-type" evidence="5">
    <location>
        <begin position="12"/>
        <end position="72"/>
    </location>
</feature>
<keyword evidence="7" id="KW-1185">Reference proteome</keyword>
<organism evidence="6 7">
    <name type="scientific">Conyzicola nivalis</name>
    <dbReference type="NCBI Taxonomy" id="1477021"/>
    <lineage>
        <taxon>Bacteria</taxon>
        <taxon>Bacillati</taxon>
        <taxon>Actinomycetota</taxon>
        <taxon>Actinomycetes</taxon>
        <taxon>Micrococcales</taxon>
        <taxon>Microbacteriaceae</taxon>
        <taxon>Conyzicola</taxon>
    </lineage>
</organism>
<dbReference type="PANTHER" id="PTHR30055">
    <property type="entry name" value="HTH-TYPE TRANSCRIPTIONAL REGULATOR RUTR"/>
    <property type="match status" value="1"/>
</dbReference>
<keyword evidence="3" id="KW-0804">Transcription</keyword>
<keyword evidence="2 4" id="KW-0238">DNA-binding</keyword>
<evidence type="ECO:0000256" key="2">
    <source>
        <dbReference type="ARBA" id="ARBA00023125"/>
    </source>
</evidence>
<evidence type="ECO:0000259" key="5">
    <source>
        <dbReference type="PROSITE" id="PS50977"/>
    </source>
</evidence>
<dbReference type="InterPro" id="IPR011075">
    <property type="entry name" value="TetR_C"/>
</dbReference>
<sequence>MSEHRQGPVRSEAARVAILEATARLFQIRGYEHLTMEGIAAEAGVGKQTIYRWWPSRAALVADCLLEGRLFSERFNFPNTGDIRTDLVSWLGNVFGILEEPAGELLWRSLIAAATENEAVGRRLYESLGIGSSLVPRLRAAVEASDLRADAPVEEIGEALMGALILRALSRLPTQPGSAERLVDAVLGDSSRR</sequence>
<dbReference type="PRINTS" id="PR00455">
    <property type="entry name" value="HTHTETR"/>
</dbReference>
<comment type="caution">
    <text evidence="6">The sequence shown here is derived from an EMBL/GenBank/DDBJ whole genome shotgun (WGS) entry which is preliminary data.</text>
</comment>
<dbReference type="Pfam" id="PF00440">
    <property type="entry name" value="TetR_N"/>
    <property type="match status" value="1"/>
</dbReference>
<keyword evidence="1" id="KW-0805">Transcription regulation</keyword>
<proteinExistence type="predicted"/>
<name>A0ABV2QPX3_9MICO</name>
<evidence type="ECO:0000313" key="7">
    <source>
        <dbReference type="Proteomes" id="UP001549257"/>
    </source>
</evidence>
<dbReference type="SUPFAM" id="SSF48498">
    <property type="entry name" value="Tetracyclin repressor-like, C-terminal domain"/>
    <property type="match status" value="1"/>
</dbReference>
<evidence type="ECO:0000313" key="6">
    <source>
        <dbReference type="EMBL" id="MET4582582.1"/>
    </source>
</evidence>
<evidence type="ECO:0000256" key="4">
    <source>
        <dbReference type="PROSITE-ProRule" id="PRU00335"/>
    </source>
</evidence>
<dbReference type="PANTHER" id="PTHR30055:SF148">
    <property type="entry name" value="TETR-FAMILY TRANSCRIPTIONAL REGULATOR"/>
    <property type="match status" value="1"/>
</dbReference>
<dbReference type="InterPro" id="IPR001647">
    <property type="entry name" value="HTH_TetR"/>
</dbReference>
<dbReference type="RefSeq" id="WP_354024764.1">
    <property type="nucleotide sequence ID" value="NZ_JBEPSJ010000002.1"/>
</dbReference>
<dbReference type="Pfam" id="PF16859">
    <property type="entry name" value="TetR_C_11"/>
    <property type="match status" value="1"/>
</dbReference>
<feature type="DNA-binding region" description="H-T-H motif" evidence="4">
    <location>
        <begin position="35"/>
        <end position="54"/>
    </location>
</feature>
<accession>A0ABV2QPX3</accession>
<protein>
    <submittedName>
        <fullName evidence="6">AcrR family transcriptional regulator</fullName>
    </submittedName>
</protein>
<dbReference type="InterPro" id="IPR036271">
    <property type="entry name" value="Tet_transcr_reg_TetR-rel_C_sf"/>
</dbReference>
<dbReference type="InterPro" id="IPR009057">
    <property type="entry name" value="Homeodomain-like_sf"/>
</dbReference>
<dbReference type="Gene3D" id="1.10.357.10">
    <property type="entry name" value="Tetracycline Repressor, domain 2"/>
    <property type="match status" value="1"/>
</dbReference>
<gene>
    <name evidence="6" type="ORF">ABIE21_002092</name>
</gene>
<reference evidence="6 7" key="1">
    <citation type="submission" date="2024-06" db="EMBL/GenBank/DDBJ databases">
        <title>Sorghum-associated microbial communities from plants grown in Nebraska, USA.</title>
        <authorList>
            <person name="Schachtman D."/>
        </authorList>
    </citation>
    <scope>NUCLEOTIDE SEQUENCE [LARGE SCALE GENOMIC DNA]</scope>
    <source>
        <strain evidence="6 7">2857</strain>
    </source>
</reference>
<dbReference type="Proteomes" id="UP001549257">
    <property type="component" value="Unassembled WGS sequence"/>
</dbReference>
<dbReference type="EMBL" id="JBEPSJ010000002">
    <property type="protein sequence ID" value="MET4582582.1"/>
    <property type="molecule type" value="Genomic_DNA"/>
</dbReference>
<dbReference type="InterPro" id="IPR050109">
    <property type="entry name" value="HTH-type_TetR-like_transc_reg"/>
</dbReference>